<keyword evidence="2" id="KW-1185">Reference proteome</keyword>
<gene>
    <name evidence="1" type="ORF">EDEG_03911</name>
</gene>
<dbReference type="Proteomes" id="UP000003163">
    <property type="component" value="Unassembled WGS sequence"/>
</dbReference>
<reference evidence="2" key="2">
    <citation type="submission" date="2015-07" db="EMBL/GenBank/DDBJ databases">
        <title>Contrasting host-pathogen interactions and genome evolution in two generalist and specialist microsporidian pathogens of mosquitoes.</title>
        <authorList>
            <consortium name="The Broad Institute Genomics Platform"/>
            <consortium name="The Broad Institute Genome Sequencing Center for Infectious Disease"/>
            <person name="Cuomo C.A."/>
            <person name="Sanscrainte N.D."/>
            <person name="Goldberg J.M."/>
            <person name="Heiman D."/>
            <person name="Young S."/>
            <person name="Zeng Q."/>
            <person name="Becnel J.J."/>
            <person name="Birren B.W."/>
        </authorList>
    </citation>
    <scope>NUCLEOTIDE SEQUENCE [LARGE SCALE GENOMIC DNA]</scope>
    <source>
        <strain evidence="2">USNM 41457</strain>
    </source>
</reference>
<name>J9D0W3_EDHAE</name>
<dbReference type="AlphaFoldDB" id="J9D0W3"/>
<evidence type="ECO:0000313" key="1">
    <source>
        <dbReference type="EMBL" id="EJW01506.1"/>
    </source>
</evidence>
<reference evidence="1 2" key="1">
    <citation type="submission" date="2011-08" db="EMBL/GenBank/DDBJ databases">
        <authorList>
            <person name="Liu Z.J."/>
            <person name="Shi F.L."/>
            <person name="Lu J.Q."/>
            <person name="Li M."/>
            <person name="Wang Z.L."/>
        </authorList>
    </citation>
    <scope>NUCLEOTIDE SEQUENCE [LARGE SCALE GENOMIC DNA]</scope>
    <source>
        <strain evidence="1 2">USNM 41457</strain>
    </source>
</reference>
<dbReference type="InParanoid" id="J9D0W3"/>
<organism evidence="1 2">
    <name type="scientific">Edhazardia aedis (strain USNM 41457)</name>
    <name type="common">Microsporidian parasite</name>
    <dbReference type="NCBI Taxonomy" id="1003232"/>
    <lineage>
        <taxon>Eukaryota</taxon>
        <taxon>Fungi</taxon>
        <taxon>Fungi incertae sedis</taxon>
        <taxon>Microsporidia</taxon>
        <taxon>Edhazardia</taxon>
    </lineage>
</organism>
<evidence type="ECO:0000313" key="2">
    <source>
        <dbReference type="Proteomes" id="UP000003163"/>
    </source>
</evidence>
<sequence>MTALETSVNFLNVQNTGVLQIKVKNRLLDQFIDLINMCKDSFLFHFNKQKLIELSLKNSKQLHEFFSEFKYLHKSNKKRICWITEDGIEILETANNVYKNLNILDKESYKKYINLLRKQKKYHPE</sequence>
<dbReference type="HOGENOM" id="CLU_1992605_0_0_1"/>
<dbReference type="VEuPathDB" id="MicrosporidiaDB:EDEG_03911"/>
<dbReference type="EMBL" id="AFBI03000145">
    <property type="protein sequence ID" value="EJW01506.1"/>
    <property type="molecule type" value="Genomic_DNA"/>
</dbReference>
<accession>J9D0W3</accession>
<protein>
    <submittedName>
        <fullName evidence="1">Uncharacterized protein</fullName>
    </submittedName>
</protein>
<proteinExistence type="predicted"/>
<comment type="caution">
    <text evidence="1">The sequence shown here is derived from an EMBL/GenBank/DDBJ whole genome shotgun (WGS) entry which is preliminary data.</text>
</comment>